<sequence length="236" mass="27813">MEISKRKRYIILSILFFLPVAFIIIMLLSKENYNPLDVVKENISELPANRDSIQLKDHITVLSFLGEKPMNNSIAALNLKELVYDRNKGFKTFQVVVMLPHEAKQEAEELLTEIKSYEDLRFWHMVYADDSEIERVFNSLKSDVKLDNNLACNSVFIVDKDLKQRGRLDDRTDKQIENEEPIYGLYDYDCIQVAELKNKMAAEDMRVLFKEYRDKRKGDFDESNKRRENDIKQSDE</sequence>
<proteinExistence type="predicted"/>
<feature type="region of interest" description="Disordered" evidence="1">
    <location>
        <begin position="217"/>
        <end position="236"/>
    </location>
</feature>
<dbReference type="Proteomes" id="UP000447545">
    <property type="component" value="Unassembled WGS sequence"/>
</dbReference>
<organism evidence="3 4">
    <name type="scientific">Winogradskyella ouciana</name>
    <dbReference type="NCBI Taxonomy" id="2608631"/>
    <lineage>
        <taxon>Bacteria</taxon>
        <taxon>Pseudomonadati</taxon>
        <taxon>Bacteroidota</taxon>
        <taxon>Flavobacteriia</taxon>
        <taxon>Flavobacteriales</taxon>
        <taxon>Flavobacteriaceae</taxon>
        <taxon>Winogradskyella</taxon>
    </lineage>
</organism>
<dbReference type="RefSeq" id="WP_155088667.1">
    <property type="nucleotide sequence ID" value="NZ_WJYA01000005.1"/>
</dbReference>
<keyword evidence="2" id="KW-0472">Membrane</keyword>
<keyword evidence="4" id="KW-1185">Reference proteome</keyword>
<keyword evidence="2" id="KW-0812">Transmembrane</keyword>
<evidence type="ECO:0000256" key="2">
    <source>
        <dbReference type="SAM" id="Phobius"/>
    </source>
</evidence>
<name>A0A7K1GCP0_9FLAO</name>
<accession>A0A7K1GCP0</accession>
<keyword evidence="2" id="KW-1133">Transmembrane helix</keyword>
<dbReference type="AlphaFoldDB" id="A0A7K1GCP0"/>
<comment type="caution">
    <text evidence="3">The sequence shown here is derived from an EMBL/GenBank/DDBJ whole genome shotgun (WGS) entry which is preliminary data.</text>
</comment>
<dbReference type="EMBL" id="WJYA01000005">
    <property type="protein sequence ID" value="MTE26815.1"/>
    <property type="molecule type" value="Genomic_DNA"/>
</dbReference>
<reference evidence="3 4" key="1">
    <citation type="submission" date="2019-11" db="EMBL/GenBank/DDBJ databases">
        <title>Winogradskyella ouciana sp. nov., isolated from the hadal seawater of the Mariana Trench.</title>
        <authorList>
            <person name="Liu R."/>
        </authorList>
    </citation>
    <scope>NUCLEOTIDE SEQUENCE [LARGE SCALE GENOMIC DNA]</scope>
    <source>
        <strain evidence="3 4">ZXX205</strain>
    </source>
</reference>
<protein>
    <submittedName>
        <fullName evidence="3">Uncharacterized protein</fullName>
    </submittedName>
</protein>
<evidence type="ECO:0000313" key="4">
    <source>
        <dbReference type="Proteomes" id="UP000447545"/>
    </source>
</evidence>
<evidence type="ECO:0000256" key="1">
    <source>
        <dbReference type="SAM" id="MobiDB-lite"/>
    </source>
</evidence>
<evidence type="ECO:0000313" key="3">
    <source>
        <dbReference type="EMBL" id="MTE26815.1"/>
    </source>
</evidence>
<feature type="transmembrane region" description="Helical" evidence="2">
    <location>
        <begin position="9"/>
        <end position="28"/>
    </location>
</feature>
<gene>
    <name evidence="3" type="ORF">F1003_07725</name>
</gene>